<sequence length="210" mass="24324">MSSSVDQIQEGKNIVSGKIYSNNKRNENSITKDLSEYKLDLDIKDKAEEIYDKIGKPIKRGNNRRKLLFFCIYAAYKEKKIQIEINDIANIVDLGVKNISGALSMFSEIKTGYKVQNDFIKPEDLIPFFFHLTGLEEEYMKNVIDFTKELQDKDPNILNLLPQETISAILMYYMKINGIPYDITIFSRKINKTKNILLNTYNLITSIDNE</sequence>
<proteinExistence type="predicted"/>
<reference evidence="1" key="1">
    <citation type="journal article" date="2019" name="MBio">
        <title>Virus Genomes from Deep Sea Sediments Expand the Ocean Megavirome and Support Independent Origins of Viral Gigantism.</title>
        <authorList>
            <person name="Backstrom D."/>
            <person name="Yutin N."/>
            <person name="Jorgensen S.L."/>
            <person name="Dharamshi J."/>
            <person name="Homa F."/>
            <person name="Zaremba-Niedwiedzka K."/>
            <person name="Spang A."/>
            <person name="Wolf Y.I."/>
            <person name="Koonin E.V."/>
            <person name="Ettema T.J."/>
        </authorList>
    </citation>
    <scope>NUCLEOTIDE SEQUENCE</scope>
</reference>
<name>A0A481Z668_9VIRU</name>
<protein>
    <submittedName>
        <fullName evidence="1">Transcription initiation factor IIB</fullName>
    </submittedName>
</protein>
<gene>
    <name evidence="1" type="ORF">LCPAC104_00760</name>
</gene>
<keyword evidence="1" id="KW-0648">Protein biosynthesis</keyword>
<organism evidence="1">
    <name type="scientific">Pithovirus LCPAC104</name>
    <dbReference type="NCBI Taxonomy" id="2506589"/>
    <lineage>
        <taxon>Viruses</taxon>
        <taxon>Pithoviruses</taxon>
    </lineage>
</organism>
<accession>A0A481Z668</accession>
<keyword evidence="1" id="KW-0396">Initiation factor</keyword>
<evidence type="ECO:0000313" key="1">
    <source>
        <dbReference type="EMBL" id="QBK90580.1"/>
    </source>
</evidence>
<dbReference type="Gene3D" id="1.10.472.170">
    <property type="match status" value="1"/>
</dbReference>
<dbReference type="EMBL" id="MK500494">
    <property type="protein sequence ID" value="QBK90580.1"/>
    <property type="molecule type" value="Genomic_DNA"/>
</dbReference>
<dbReference type="CDD" id="cd00043">
    <property type="entry name" value="CYCLIN_SF"/>
    <property type="match status" value="1"/>
</dbReference>